<protein>
    <submittedName>
        <fullName evidence="1">Uncharacterized protein</fullName>
    </submittedName>
</protein>
<accession>A0A679HBZ4</accession>
<gene>
    <name evidence="1" type="ORF">BatF92_25920</name>
</gene>
<dbReference type="Proteomes" id="UP000500882">
    <property type="component" value="Chromosome"/>
</dbReference>
<evidence type="ECO:0000313" key="2">
    <source>
        <dbReference type="Proteomes" id="UP000500882"/>
    </source>
</evidence>
<proteinExistence type="predicted"/>
<organism evidence="1 2">
    <name type="scientific">Bacteroides thetaiotaomicron</name>
    <dbReference type="NCBI Taxonomy" id="818"/>
    <lineage>
        <taxon>Bacteria</taxon>
        <taxon>Pseudomonadati</taxon>
        <taxon>Bacteroidota</taxon>
        <taxon>Bacteroidia</taxon>
        <taxon>Bacteroidales</taxon>
        <taxon>Bacteroidaceae</taxon>
        <taxon>Bacteroides</taxon>
    </lineage>
</organism>
<reference evidence="1 2" key="1">
    <citation type="submission" date="2020-02" db="EMBL/GenBank/DDBJ databases">
        <title>Whole-genome sequencing and comparative analysis of the genomes of Bacteroides thetaiotaomicron and Escherichia coli isolated from a healthy resident in Vietnam.</title>
        <authorList>
            <person name="Mohsin M."/>
            <person name="Tanaka K."/>
            <person name="Kawahara R."/>
            <person name="Kondo S."/>
            <person name="Noguchi H."/>
            <person name="Motooka D."/>
            <person name="Nakamura S."/>
            <person name="Khong D.T."/>
            <person name="Nguyen T.N."/>
            <person name="Tran H.T."/>
            <person name="Yamamoto Y."/>
        </authorList>
    </citation>
    <scope>NUCLEOTIDE SEQUENCE [LARGE SCALE GENOMIC DNA]</scope>
    <source>
        <strain evidence="1 2">F9-2</strain>
    </source>
</reference>
<dbReference type="EMBL" id="AP022660">
    <property type="protein sequence ID" value="BCA50650.1"/>
    <property type="molecule type" value="Genomic_DNA"/>
</dbReference>
<sequence>MFILPIEEPIILIVSSSEKRGLLFLHLLFPLLINAVSVSNKLFARLLETVSEFIKNYFLSFGRKYKMN</sequence>
<dbReference type="AlphaFoldDB" id="A0A679HBZ4"/>
<name>A0A679HBZ4_BACT4</name>
<evidence type="ECO:0000313" key="1">
    <source>
        <dbReference type="EMBL" id="BCA50650.1"/>
    </source>
</evidence>